<sequence>MLPGLEVDAPAQGDLTQLRVLGILRDRRARVTDLAMFLGVDKSSMSGLIDRAERRGLIGRDKNPDDRRALDVFLTPAGLELTERLYAQVRTTMEPATERLDADQLRTLATLLEPILIASAGPGPLRPR</sequence>
<dbReference type="PANTHER" id="PTHR33164">
    <property type="entry name" value="TRANSCRIPTIONAL REGULATOR, MARR FAMILY"/>
    <property type="match status" value="1"/>
</dbReference>
<keyword evidence="3" id="KW-1185">Reference proteome</keyword>
<dbReference type="Pfam" id="PF01047">
    <property type="entry name" value="MarR"/>
    <property type="match status" value="1"/>
</dbReference>
<accession>A0ABQ3YWL9</accession>
<proteinExistence type="predicted"/>
<dbReference type="EMBL" id="BOML01000027">
    <property type="protein sequence ID" value="GIE01982.1"/>
    <property type="molecule type" value="Genomic_DNA"/>
</dbReference>
<dbReference type="SUPFAM" id="SSF46785">
    <property type="entry name" value="Winged helix' DNA-binding domain"/>
    <property type="match status" value="1"/>
</dbReference>
<evidence type="ECO:0000313" key="2">
    <source>
        <dbReference type="EMBL" id="GIE01982.1"/>
    </source>
</evidence>
<gene>
    <name evidence="2" type="ORF">Adu01nite_33320</name>
</gene>
<evidence type="ECO:0000313" key="3">
    <source>
        <dbReference type="Proteomes" id="UP000637628"/>
    </source>
</evidence>
<dbReference type="RefSeq" id="WP_239132457.1">
    <property type="nucleotide sequence ID" value="NZ_BAAATX010000005.1"/>
</dbReference>
<name>A0ABQ3YWL9_9ACTN</name>
<dbReference type="PROSITE" id="PS50995">
    <property type="entry name" value="HTH_MARR_2"/>
    <property type="match status" value="1"/>
</dbReference>
<dbReference type="Gene3D" id="1.10.10.10">
    <property type="entry name" value="Winged helix-like DNA-binding domain superfamily/Winged helix DNA-binding domain"/>
    <property type="match status" value="1"/>
</dbReference>
<dbReference type="InterPro" id="IPR036388">
    <property type="entry name" value="WH-like_DNA-bd_sf"/>
</dbReference>
<dbReference type="PANTHER" id="PTHR33164:SF107">
    <property type="entry name" value="TRANSCRIPTIONAL REGULATORY PROTEIN"/>
    <property type="match status" value="1"/>
</dbReference>
<feature type="domain" description="HTH marR-type" evidence="1">
    <location>
        <begin position="1"/>
        <end position="117"/>
    </location>
</feature>
<dbReference type="InterPro" id="IPR000835">
    <property type="entry name" value="HTH_MarR-typ"/>
</dbReference>
<dbReference type="SMART" id="SM00347">
    <property type="entry name" value="HTH_MARR"/>
    <property type="match status" value="1"/>
</dbReference>
<dbReference type="PRINTS" id="PR00598">
    <property type="entry name" value="HTHMARR"/>
</dbReference>
<evidence type="ECO:0000259" key="1">
    <source>
        <dbReference type="PROSITE" id="PS50995"/>
    </source>
</evidence>
<dbReference type="InterPro" id="IPR036390">
    <property type="entry name" value="WH_DNA-bd_sf"/>
</dbReference>
<dbReference type="Proteomes" id="UP000637628">
    <property type="component" value="Unassembled WGS sequence"/>
</dbReference>
<comment type="caution">
    <text evidence="2">The sequence shown here is derived from an EMBL/GenBank/DDBJ whole genome shotgun (WGS) entry which is preliminary data.</text>
</comment>
<reference evidence="2 3" key="1">
    <citation type="submission" date="2021-01" db="EMBL/GenBank/DDBJ databases">
        <title>Whole genome shotgun sequence of Actinoplanes durhamensis NBRC 14914.</title>
        <authorList>
            <person name="Komaki H."/>
            <person name="Tamura T."/>
        </authorList>
    </citation>
    <scope>NUCLEOTIDE SEQUENCE [LARGE SCALE GENOMIC DNA]</scope>
    <source>
        <strain evidence="2 3">NBRC 14914</strain>
    </source>
</reference>
<protein>
    <recommendedName>
        <fullName evidence="1">HTH marR-type domain-containing protein</fullName>
    </recommendedName>
</protein>
<organism evidence="2 3">
    <name type="scientific">Paractinoplanes durhamensis</name>
    <dbReference type="NCBI Taxonomy" id="113563"/>
    <lineage>
        <taxon>Bacteria</taxon>
        <taxon>Bacillati</taxon>
        <taxon>Actinomycetota</taxon>
        <taxon>Actinomycetes</taxon>
        <taxon>Micromonosporales</taxon>
        <taxon>Micromonosporaceae</taxon>
        <taxon>Paractinoplanes</taxon>
    </lineage>
</organism>
<dbReference type="InterPro" id="IPR039422">
    <property type="entry name" value="MarR/SlyA-like"/>
</dbReference>